<dbReference type="OrthoDB" id="8885052at2759"/>
<accession>A0A8B9JTZ7</accession>
<organism evidence="1 2">
    <name type="scientific">Astyanax mexicanus</name>
    <name type="common">Blind cave fish</name>
    <name type="synonym">Astyanax fasciatus mexicanus</name>
    <dbReference type="NCBI Taxonomy" id="7994"/>
    <lineage>
        <taxon>Eukaryota</taxon>
        <taxon>Metazoa</taxon>
        <taxon>Chordata</taxon>
        <taxon>Craniata</taxon>
        <taxon>Vertebrata</taxon>
        <taxon>Euteleostomi</taxon>
        <taxon>Actinopterygii</taxon>
        <taxon>Neopterygii</taxon>
        <taxon>Teleostei</taxon>
        <taxon>Ostariophysi</taxon>
        <taxon>Characiformes</taxon>
        <taxon>Characoidei</taxon>
        <taxon>Acestrorhamphidae</taxon>
        <taxon>Acestrorhamphinae</taxon>
        <taxon>Astyanax</taxon>
    </lineage>
</organism>
<sequence>MFDGLNKLLYDLAGYCGKRESLRSPYLFRLAPVSHCAYSLCVCVCVCLSAGLTSMCSSVKITGSVMKTRLDSLLIEAAMTSEFTATERLRPFPSLASLIVAFSVLRNWPKFLYRAKTNFATPVKTKETKMY</sequence>
<evidence type="ECO:0000313" key="1">
    <source>
        <dbReference type="Ensembl" id="ENSAMXP00005026468.1"/>
    </source>
</evidence>
<evidence type="ECO:0000313" key="2">
    <source>
        <dbReference type="Proteomes" id="UP000694621"/>
    </source>
</evidence>
<reference evidence="1" key="1">
    <citation type="submission" date="2025-08" db="UniProtKB">
        <authorList>
            <consortium name="Ensembl"/>
        </authorList>
    </citation>
    <scope>IDENTIFICATION</scope>
</reference>
<protein>
    <submittedName>
        <fullName evidence="1">Uncharacterized protein</fullName>
    </submittedName>
</protein>
<proteinExistence type="predicted"/>
<dbReference type="Proteomes" id="UP000694621">
    <property type="component" value="Unplaced"/>
</dbReference>
<dbReference type="AlphaFoldDB" id="A0A8B9JTZ7"/>
<name>A0A8B9JTZ7_ASTMX</name>
<dbReference type="Ensembl" id="ENSAMXT00005029138.1">
    <property type="protein sequence ID" value="ENSAMXP00005026468.1"/>
    <property type="gene ID" value="ENSAMXG00005013340.1"/>
</dbReference>